<protein>
    <submittedName>
        <fullName evidence="1">Uncharacterized protein</fullName>
    </submittedName>
</protein>
<evidence type="ECO:0000313" key="1">
    <source>
        <dbReference type="EMBL" id="BCH36210.1"/>
    </source>
</evidence>
<dbReference type="AlphaFoldDB" id="A0A6S6MHZ2"/>
<reference evidence="1" key="1">
    <citation type="submission" date="2020-07" db="EMBL/GenBank/DDBJ databases">
        <title>Transmission dynamics of a linear vanA-plasmid during the 2017-2019 nosocomial multiclonal outbreaks of vancomycin-resistant enterococci.</title>
        <authorList>
            <person name="Fujiya Y."/>
            <person name="Harada T."/>
            <person name="Sugawara Y."/>
            <person name="Akeda Y."/>
            <person name="Yasuda M."/>
            <person name="Masumi A."/>
            <person name="Haryashi J."/>
            <person name="Tanimura N."/>
            <person name="Tsujimoto Y."/>
            <person name="Shibata W."/>
            <person name="Yamaguchi T."/>
            <person name="Kawahara R."/>
            <person name="Nishi I."/>
            <person name="Hamada S."/>
            <person name="Tomono K."/>
            <person name="Kakeya H."/>
        </authorList>
    </citation>
    <scope>NUCLEOTIDE SEQUENCE</scope>
    <source>
        <strain evidence="1">EV0426-12</strain>
        <plasmid evidence="1">pIHVA-EV0426-12</plasmid>
    </source>
</reference>
<organism evidence="1">
    <name type="scientific">Enterococcus faecium</name>
    <name type="common">Streptococcus faecium</name>
    <dbReference type="NCBI Taxonomy" id="1352"/>
    <lineage>
        <taxon>Bacteria</taxon>
        <taxon>Bacillati</taxon>
        <taxon>Bacillota</taxon>
        <taxon>Bacilli</taxon>
        <taxon>Lactobacillales</taxon>
        <taxon>Enterococcaceae</taxon>
        <taxon>Enterococcus</taxon>
    </lineage>
</organism>
<geneLocation type="plasmid" evidence="1">
    <name>pIHVA-EV0426-12</name>
</geneLocation>
<keyword evidence="1" id="KW-0614">Plasmid</keyword>
<sequence>MSKDLRELKLRKKQYNQYFSSLLNKHIEEGLDHDFGKDEYCLYCERYNEKMSEYLQLKKEIQKLEKKVHAWKYKDSRSGYVESQNKPRKKKQAYVLKMVNGEELIVLAYSEEEVRELVETPVRKKVETINEIDDSQYNSIYIETSHGGYKKLATFLRSSKVGIISKKDISAVTDSFCTLSVPKAYFQYDSKRFERLEKFCRPYTVLKTKKFNKTKRVSIQLPTGQISLGEKDYLIKVGKELIIKVPEHLFKENFEIRETLVWKEEK</sequence>
<dbReference type="RefSeq" id="WP_010729667.1">
    <property type="nucleotide sequence ID" value="NZ_AP022343.1"/>
</dbReference>
<accession>A0A6S6MHZ2</accession>
<dbReference type="EMBL" id="LC566215">
    <property type="protein sequence ID" value="BCH36210.1"/>
    <property type="molecule type" value="Genomic_DNA"/>
</dbReference>
<proteinExistence type="predicted"/>
<name>A0A6S6MHZ2_ENTFC</name>